<dbReference type="Gene3D" id="1.25.40.290">
    <property type="entry name" value="ARM repeat domains"/>
    <property type="match status" value="1"/>
</dbReference>
<evidence type="ECO:0000313" key="1">
    <source>
        <dbReference type="EMBL" id="NBC72667.1"/>
    </source>
</evidence>
<dbReference type="SUPFAM" id="SSF48371">
    <property type="entry name" value="ARM repeat"/>
    <property type="match status" value="1"/>
</dbReference>
<dbReference type="OrthoDB" id="9797162at2"/>
<dbReference type="RefSeq" id="WP_161703886.1">
    <property type="nucleotide sequence ID" value="NZ_JAAAMU010000021.1"/>
</dbReference>
<sequence>MPEPLKAMYDLPFLRQFAARVASVWPAFPEERFVTLTTGDGWEALELKGRMRRITTSLGDALPPSYPEALEVLLAVSGQCSGFPYLFFPDFVEVYGLADWERSMDALEAFTVQSSAEFAIRPFILQDPERTMARMTEWSQHGNEHVRRLSSEGCRPRLPWAPALPMFKRDPSPILPILEQLKADPSLYVRKSVANNLNDIAKDNPEVVKTIAGRWIGQHAYTDWIVRRGCRSLVGAADPEALALFGYEGEAAADFVAAAEIDALHPEAFIGGISELSYRLRLKDGAGEAIRLRLELGVDYVKSSGKTSQKRFLLGDKRVLPGAGVQGAKKLDWKDLSTRKHYEGLHRLTLLVNGAAVAETSVQVNASAAGGSQETGAQAEIVEAEAGAGSDGA</sequence>
<dbReference type="EMBL" id="JAAAMU010000021">
    <property type="protein sequence ID" value="NBC72667.1"/>
    <property type="molecule type" value="Genomic_DNA"/>
</dbReference>
<proteinExistence type="predicted"/>
<accession>A0A7X4YU79</accession>
<organism evidence="1 2">
    <name type="scientific">Paenibacillus sacheonensis</name>
    <dbReference type="NCBI Taxonomy" id="742054"/>
    <lineage>
        <taxon>Bacteria</taxon>
        <taxon>Bacillati</taxon>
        <taxon>Bacillota</taxon>
        <taxon>Bacilli</taxon>
        <taxon>Bacillales</taxon>
        <taxon>Paenibacillaceae</taxon>
        <taxon>Paenibacillus</taxon>
    </lineage>
</organism>
<dbReference type="InterPro" id="IPR016024">
    <property type="entry name" value="ARM-type_fold"/>
</dbReference>
<reference evidence="1 2" key="1">
    <citation type="submission" date="2020-01" db="EMBL/GenBank/DDBJ databases">
        <title>Paenibacillus soybeanensis sp. nov. isolated from the nodules of soybean (Glycine max(L.) Merr).</title>
        <authorList>
            <person name="Wang H."/>
        </authorList>
    </citation>
    <scope>NUCLEOTIDE SEQUENCE [LARGE SCALE GENOMIC DNA]</scope>
    <source>
        <strain evidence="1 2">DSM 23054</strain>
    </source>
</reference>
<dbReference type="InterPro" id="IPR014825">
    <property type="entry name" value="DNA_alkylation"/>
</dbReference>
<gene>
    <name evidence="1" type="ORF">GT003_27095</name>
</gene>
<name>A0A7X4YU79_9BACL</name>
<dbReference type="Proteomes" id="UP000558113">
    <property type="component" value="Unassembled WGS sequence"/>
</dbReference>
<dbReference type="PROSITE" id="PS50077">
    <property type="entry name" value="HEAT_REPEAT"/>
    <property type="match status" value="1"/>
</dbReference>
<protein>
    <recommendedName>
        <fullName evidence="3">DNA alkylation repair protein</fullName>
    </recommendedName>
</protein>
<comment type="caution">
    <text evidence="1">The sequence shown here is derived from an EMBL/GenBank/DDBJ whole genome shotgun (WGS) entry which is preliminary data.</text>
</comment>
<dbReference type="InterPro" id="IPR021133">
    <property type="entry name" value="HEAT_type_2"/>
</dbReference>
<evidence type="ECO:0000313" key="2">
    <source>
        <dbReference type="Proteomes" id="UP000558113"/>
    </source>
</evidence>
<keyword evidence="2" id="KW-1185">Reference proteome</keyword>
<dbReference type="Pfam" id="PF08713">
    <property type="entry name" value="DNA_alkylation"/>
    <property type="match status" value="1"/>
</dbReference>
<evidence type="ECO:0008006" key="3">
    <source>
        <dbReference type="Google" id="ProtNLM"/>
    </source>
</evidence>
<dbReference type="AlphaFoldDB" id="A0A7X4YU79"/>